<protein>
    <recommendedName>
        <fullName evidence="2">mannose-1-phosphate guanylyltransferase</fullName>
        <ecNumber evidence="2">2.7.7.13</ecNumber>
    </recommendedName>
</protein>
<comment type="similarity">
    <text evidence="1">Belongs to the mannose-6-phosphate isomerase type 2 family.</text>
</comment>
<dbReference type="SUPFAM" id="SSF53448">
    <property type="entry name" value="Nucleotide-diphospho-sugar transferases"/>
    <property type="match status" value="1"/>
</dbReference>
<comment type="caution">
    <text evidence="10">The sequence shown here is derived from an EMBL/GenBank/DDBJ whole genome shotgun (WGS) entry which is preliminary data.</text>
</comment>
<name>A0A9D5JX12_9BACT</name>
<comment type="catalytic activity">
    <reaction evidence="7">
        <text>alpha-D-mannose 1-phosphate + GTP + H(+) = GDP-alpha-D-mannose + diphosphate</text>
        <dbReference type="Rhea" id="RHEA:15229"/>
        <dbReference type="ChEBI" id="CHEBI:15378"/>
        <dbReference type="ChEBI" id="CHEBI:33019"/>
        <dbReference type="ChEBI" id="CHEBI:37565"/>
        <dbReference type="ChEBI" id="CHEBI:57527"/>
        <dbReference type="ChEBI" id="CHEBI:58409"/>
        <dbReference type="EC" id="2.7.7.13"/>
    </reaction>
</comment>
<proteinExistence type="inferred from homology"/>
<accession>A0A9D5JX12</accession>
<evidence type="ECO:0000313" key="11">
    <source>
        <dbReference type="Proteomes" id="UP000649604"/>
    </source>
</evidence>
<dbReference type="InterPro" id="IPR049577">
    <property type="entry name" value="GMPP_N"/>
</dbReference>
<reference evidence="10" key="1">
    <citation type="submission" date="2019-11" db="EMBL/GenBank/DDBJ databases">
        <title>Microbial mats filling the niche in hypersaline microbial mats.</title>
        <authorList>
            <person name="Wong H.L."/>
            <person name="Macleod F.I."/>
            <person name="White R.A. III"/>
            <person name="Burns B.P."/>
        </authorList>
    </citation>
    <scope>NUCLEOTIDE SEQUENCE</scope>
    <source>
        <strain evidence="10">Rbin_158</strain>
    </source>
</reference>
<gene>
    <name evidence="10" type="ORF">GF339_14025</name>
</gene>
<keyword evidence="3 10" id="KW-0808">Transferase</keyword>
<evidence type="ECO:0000256" key="2">
    <source>
        <dbReference type="ARBA" id="ARBA00012387"/>
    </source>
</evidence>
<dbReference type="GO" id="GO:0009298">
    <property type="term" value="P:GDP-mannose biosynthetic process"/>
    <property type="evidence" value="ECO:0007669"/>
    <property type="project" value="TreeGrafter"/>
</dbReference>
<evidence type="ECO:0000256" key="1">
    <source>
        <dbReference type="ARBA" id="ARBA00006115"/>
    </source>
</evidence>
<keyword evidence="6" id="KW-0342">GTP-binding</keyword>
<dbReference type="EC" id="2.7.7.13" evidence="2"/>
<evidence type="ECO:0000256" key="5">
    <source>
        <dbReference type="ARBA" id="ARBA00022741"/>
    </source>
</evidence>
<sequence length="352" mass="39472">MMIHTVIMAGGRGTRLWPQSRERTPKQLWQILDGKSMLQDTVDRVFPIVSPEHILVITGEHLRDQIHHQLPQVPPPNILVEPMGRNTAPCVGLAALYIDDPDACMVILASDHVVRDKQEFQRVLRIAIDVASVGENLVTFGVKPRSPETGFGYIWRGAQIRSEVYKVRKFTEKPDLATAQQFVASGDYYWNSGMFIWKVSTLMTMIERYLPDLYEGLQRIKAALGTSEEYRVIEDVFAGLDPMSIDYGIMEKAESTYVVPGDFGWNDVGSWAALSDVWESDRQGNTVQGHVIPLESHGNIVYADAGLTALIGVENLVVVKVQDTVLVCAKDHAQKVKDIVDELQHRGLTEYL</sequence>
<evidence type="ECO:0000259" key="9">
    <source>
        <dbReference type="Pfam" id="PF22640"/>
    </source>
</evidence>
<feature type="domain" description="Nucleotidyl transferase" evidence="8">
    <location>
        <begin position="5"/>
        <end position="281"/>
    </location>
</feature>
<dbReference type="SUPFAM" id="SSF159283">
    <property type="entry name" value="Guanosine diphospho-D-mannose pyrophosphorylase/mannose-6-phosphate isomerase linker domain"/>
    <property type="match status" value="1"/>
</dbReference>
<dbReference type="InterPro" id="IPR029044">
    <property type="entry name" value="Nucleotide-diphossugar_trans"/>
</dbReference>
<evidence type="ECO:0000256" key="7">
    <source>
        <dbReference type="ARBA" id="ARBA00047343"/>
    </source>
</evidence>
<dbReference type="InterPro" id="IPR054566">
    <property type="entry name" value="ManC/GMP-like_b-helix"/>
</dbReference>
<dbReference type="Pfam" id="PF00483">
    <property type="entry name" value="NTP_transferase"/>
    <property type="match status" value="1"/>
</dbReference>
<dbReference type="InterPro" id="IPR051161">
    <property type="entry name" value="Mannose-6P_isomerase_type2"/>
</dbReference>
<feature type="domain" description="MannoseP isomerase/GMP-like beta-helix" evidence="9">
    <location>
        <begin position="289"/>
        <end position="343"/>
    </location>
</feature>
<evidence type="ECO:0000256" key="3">
    <source>
        <dbReference type="ARBA" id="ARBA00022679"/>
    </source>
</evidence>
<evidence type="ECO:0000256" key="4">
    <source>
        <dbReference type="ARBA" id="ARBA00022695"/>
    </source>
</evidence>
<dbReference type="GO" id="GO:0004475">
    <property type="term" value="F:mannose-1-phosphate guanylyltransferase (GTP) activity"/>
    <property type="evidence" value="ECO:0007669"/>
    <property type="project" value="UniProtKB-EC"/>
</dbReference>
<dbReference type="PANTHER" id="PTHR46390:SF1">
    <property type="entry name" value="MANNOSE-1-PHOSPHATE GUANYLYLTRANSFERASE"/>
    <property type="match status" value="1"/>
</dbReference>
<dbReference type="Gene3D" id="3.90.550.10">
    <property type="entry name" value="Spore Coat Polysaccharide Biosynthesis Protein SpsA, Chain A"/>
    <property type="match status" value="1"/>
</dbReference>
<dbReference type="Pfam" id="PF22640">
    <property type="entry name" value="ManC_GMP_beta-helix"/>
    <property type="match status" value="1"/>
</dbReference>
<dbReference type="EMBL" id="WJJP01000451">
    <property type="protein sequence ID" value="MBD3325699.1"/>
    <property type="molecule type" value="Genomic_DNA"/>
</dbReference>
<dbReference type="InterPro" id="IPR005835">
    <property type="entry name" value="NTP_transferase_dom"/>
</dbReference>
<evidence type="ECO:0000256" key="6">
    <source>
        <dbReference type="ARBA" id="ARBA00023134"/>
    </source>
</evidence>
<dbReference type="GO" id="GO:0005525">
    <property type="term" value="F:GTP binding"/>
    <property type="evidence" value="ECO:0007669"/>
    <property type="project" value="UniProtKB-KW"/>
</dbReference>
<dbReference type="AlphaFoldDB" id="A0A9D5JX12"/>
<organism evidence="10 11">
    <name type="scientific">candidate division KSB3 bacterium</name>
    <dbReference type="NCBI Taxonomy" id="2044937"/>
    <lineage>
        <taxon>Bacteria</taxon>
        <taxon>candidate division KSB3</taxon>
    </lineage>
</organism>
<keyword evidence="5" id="KW-0547">Nucleotide-binding</keyword>
<evidence type="ECO:0000259" key="8">
    <source>
        <dbReference type="Pfam" id="PF00483"/>
    </source>
</evidence>
<keyword evidence="4" id="KW-0548">Nucleotidyltransferase</keyword>
<dbReference type="FunFam" id="3.90.550.10:FF:000046">
    <property type="entry name" value="Mannose-1-phosphate guanylyltransferase (GDP)"/>
    <property type="match status" value="1"/>
</dbReference>
<evidence type="ECO:0000313" key="10">
    <source>
        <dbReference type="EMBL" id="MBD3325699.1"/>
    </source>
</evidence>
<dbReference type="Proteomes" id="UP000649604">
    <property type="component" value="Unassembled WGS sequence"/>
</dbReference>
<dbReference type="PANTHER" id="PTHR46390">
    <property type="entry name" value="MANNOSE-1-PHOSPHATE GUANYLYLTRANSFERASE"/>
    <property type="match status" value="1"/>
</dbReference>
<dbReference type="CDD" id="cd02509">
    <property type="entry name" value="GDP-M1P_Guanylyltransferase"/>
    <property type="match status" value="1"/>
</dbReference>